<dbReference type="Pfam" id="PF13538">
    <property type="entry name" value="UvrD_C_2"/>
    <property type="match status" value="1"/>
</dbReference>
<sequence length="754" mass="80826">MSSLSSLAEEQSCLGVIYGRLDELREQVRGRLAEARLRAGELFQRDATIYAYAERLAQYEAVEEGLCFGRLDLRDGGRLHIGRIGIHDTGEPLLVDWRAPAARPFYVATAISPFGVTVRRHIRTKGRTVVALDDEILDLDAASPGASIVGEAALIAALSANRTGRMRDIVETIQAEQDRVIRAEAGGVLVVQGGPGTGKTAVALHRAAYLLYTYREQLSARGVLIVGPNATFLRYISQVLPSLAETGVLLATMGDLYPGITARHAEAPEVTEIKGRAVMTGLLAAAVRDRQRVPAQPLEIEVDRNVLRLTAGDCEPARRRARDSGLPHNLARPIFVAGVLDVLAAQVADRIGDDPFWDDPLGEDDALTSPNLLGESDRADIRGDLAADPVVTAAIDSLWPVLTPAELLIDLYGVAGALESAASGLLPAAEAVLLRRAPGEDWAPADVPLLDEAAELLGEDNRAAHAAAVRERGRRLAYAQGVLDITAGSKAYELEDDDEAAIPNIADIMQADMLAEHLEEREFRTAAERAAADRNWVFGHVIVDEAQELSPMAWRLLMRRCPSRSMTVVGDLDQSGALGAPASWADVLSPYVADRWRLAELTVSYRTPAEIMDYTERALADADPPIVAPKPVRSTGVEPWEATGTLTALASCVAREIASVDDGRLAVIAPDGLVPALATALPALTTGPSPDLEDRAVLLTVAQAKGLEFDTVVVVDPARILTGSPRGANDLYVALTRPTRRLGVFTVKVDVDES</sequence>
<evidence type="ECO:0000256" key="3">
    <source>
        <dbReference type="ARBA" id="ARBA00022806"/>
    </source>
</evidence>
<dbReference type="InterPro" id="IPR027785">
    <property type="entry name" value="UvrD-like_helicase_C"/>
</dbReference>
<dbReference type="GO" id="GO:0016787">
    <property type="term" value="F:hydrolase activity"/>
    <property type="evidence" value="ECO:0007669"/>
    <property type="project" value="UniProtKB-UniRule"/>
</dbReference>
<dbReference type="InterPro" id="IPR027417">
    <property type="entry name" value="P-loop_NTPase"/>
</dbReference>
<dbReference type="Gene3D" id="3.40.50.300">
    <property type="entry name" value="P-loop containing nucleotide triphosphate hydrolases"/>
    <property type="match status" value="3"/>
</dbReference>
<dbReference type="GO" id="GO:0003677">
    <property type="term" value="F:DNA binding"/>
    <property type="evidence" value="ECO:0007669"/>
    <property type="project" value="InterPro"/>
</dbReference>
<reference evidence="7" key="1">
    <citation type="submission" date="2021-01" db="EMBL/GenBank/DDBJ databases">
        <title>Whole genome shotgun sequence of Actinoplanes cyaneus NBRC 14990.</title>
        <authorList>
            <person name="Komaki H."/>
            <person name="Tamura T."/>
        </authorList>
    </citation>
    <scope>NUCLEOTIDE SEQUENCE</scope>
    <source>
        <strain evidence="7">NBRC 14990</strain>
    </source>
</reference>
<dbReference type="PANTHER" id="PTHR11070">
    <property type="entry name" value="UVRD / RECB / PCRA DNA HELICASE FAMILY MEMBER"/>
    <property type="match status" value="1"/>
</dbReference>
<evidence type="ECO:0000313" key="8">
    <source>
        <dbReference type="Proteomes" id="UP000619479"/>
    </source>
</evidence>
<dbReference type="GO" id="GO:0000725">
    <property type="term" value="P:recombinational repair"/>
    <property type="evidence" value="ECO:0007669"/>
    <property type="project" value="TreeGrafter"/>
</dbReference>
<dbReference type="GO" id="GO:0005524">
    <property type="term" value="F:ATP binding"/>
    <property type="evidence" value="ECO:0007669"/>
    <property type="project" value="UniProtKB-UniRule"/>
</dbReference>
<keyword evidence="4 5" id="KW-0067">ATP-binding</keyword>
<evidence type="ECO:0000313" key="7">
    <source>
        <dbReference type="EMBL" id="GID65754.1"/>
    </source>
</evidence>
<dbReference type="AlphaFoldDB" id="A0A919IH59"/>
<evidence type="ECO:0000256" key="5">
    <source>
        <dbReference type="PROSITE-ProRule" id="PRU00560"/>
    </source>
</evidence>
<feature type="binding site" evidence="5">
    <location>
        <begin position="193"/>
        <end position="200"/>
    </location>
    <ligand>
        <name>ATP</name>
        <dbReference type="ChEBI" id="CHEBI:30616"/>
    </ligand>
</feature>
<gene>
    <name evidence="7" type="ORF">Acy02nite_36350</name>
</gene>
<evidence type="ECO:0000259" key="6">
    <source>
        <dbReference type="PROSITE" id="PS51198"/>
    </source>
</evidence>
<dbReference type="InterPro" id="IPR014016">
    <property type="entry name" value="UvrD-like_ATP-bd"/>
</dbReference>
<dbReference type="PANTHER" id="PTHR11070:SF45">
    <property type="entry name" value="DNA 3'-5' HELICASE"/>
    <property type="match status" value="1"/>
</dbReference>
<organism evidence="7 8">
    <name type="scientific">Actinoplanes cyaneus</name>
    <dbReference type="NCBI Taxonomy" id="52696"/>
    <lineage>
        <taxon>Bacteria</taxon>
        <taxon>Bacillati</taxon>
        <taxon>Actinomycetota</taxon>
        <taxon>Actinomycetes</taxon>
        <taxon>Micromonosporales</taxon>
        <taxon>Micromonosporaceae</taxon>
        <taxon>Actinoplanes</taxon>
    </lineage>
</organism>
<keyword evidence="8" id="KW-1185">Reference proteome</keyword>
<evidence type="ECO:0000256" key="2">
    <source>
        <dbReference type="ARBA" id="ARBA00022801"/>
    </source>
</evidence>
<keyword evidence="1 5" id="KW-0547">Nucleotide-binding</keyword>
<accession>A0A919IH59</accession>
<dbReference type="RefSeq" id="WP_203742055.1">
    <property type="nucleotide sequence ID" value="NZ_BAAAUC010000019.1"/>
</dbReference>
<dbReference type="SUPFAM" id="SSF52540">
    <property type="entry name" value="P-loop containing nucleoside triphosphate hydrolases"/>
    <property type="match status" value="1"/>
</dbReference>
<dbReference type="Proteomes" id="UP000619479">
    <property type="component" value="Unassembled WGS sequence"/>
</dbReference>
<evidence type="ECO:0000256" key="1">
    <source>
        <dbReference type="ARBA" id="ARBA00022741"/>
    </source>
</evidence>
<keyword evidence="2 5" id="KW-0378">Hydrolase</keyword>
<evidence type="ECO:0000256" key="4">
    <source>
        <dbReference type="ARBA" id="ARBA00022840"/>
    </source>
</evidence>
<feature type="domain" description="UvrD-like helicase ATP-binding" evidence="6">
    <location>
        <begin position="172"/>
        <end position="608"/>
    </location>
</feature>
<dbReference type="EMBL" id="BOMH01000028">
    <property type="protein sequence ID" value="GID65754.1"/>
    <property type="molecule type" value="Genomic_DNA"/>
</dbReference>
<comment type="caution">
    <text evidence="7">The sequence shown here is derived from an EMBL/GenBank/DDBJ whole genome shotgun (WGS) entry which is preliminary data.</text>
</comment>
<dbReference type="GO" id="GO:0043138">
    <property type="term" value="F:3'-5' DNA helicase activity"/>
    <property type="evidence" value="ECO:0007669"/>
    <property type="project" value="TreeGrafter"/>
</dbReference>
<dbReference type="InterPro" id="IPR000212">
    <property type="entry name" value="DNA_helicase_UvrD/REP"/>
</dbReference>
<dbReference type="PROSITE" id="PS51198">
    <property type="entry name" value="UVRD_HELICASE_ATP_BIND"/>
    <property type="match status" value="1"/>
</dbReference>
<keyword evidence="3 5" id="KW-0347">Helicase</keyword>
<dbReference type="GO" id="GO:0005829">
    <property type="term" value="C:cytosol"/>
    <property type="evidence" value="ECO:0007669"/>
    <property type="project" value="TreeGrafter"/>
</dbReference>
<proteinExistence type="predicted"/>
<name>A0A919IH59_9ACTN</name>
<protein>
    <submittedName>
        <fullName evidence="7">DNA helicase</fullName>
    </submittedName>
</protein>